<organism evidence="1">
    <name type="scientific">Siphoviridae sp. ctLeG9</name>
    <dbReference type="NCBI Taxonomy" id="2827848"/>
    <lineage>
        <taxon>Viruses</taxon>
        <taxon>Duplodnaviria</taxon>
        <taxon>Heunggongvirae</taxon>
        <taxon>Uroviricota</taxon>
        <taxon>Caudoviricetes</taxon>
    </lineage>
</organism>
<evidence type="ECO:0000313" key="1">
    <source>
        <dbReference type="EMBL" id="DAF42511.1"/>
    </source>
</evidence>
<sequence>MKKLLLPVFLLHLAACGDNQSNVSPHSDTVSVAAVESNEYLGLTSRQVLGSLAKAVDSEKTEQIETGETATIYMLQKSFAPGFIQVFNPGNPKRTKFTMIVPDDDAVQHKQIGAALEFLGNTVPLLNNYETANRWFAEILSKSINKGSDVAFSTERVGNRKVTVGYAKSLNVITLEVEPD</sequence>
<proteinExistence type="predicted"/>
<protein>
    <submittedName>
        <fullName evidence="1">ABC transporter periplasmic binding protein</fullName>
    </submittedName>
</protein>
<dbReference type="EMBL" id="BK032495">
    <property type="protein sequence ID" value="DAF42511.1"/>
    <property type="molecule type" value="Genomic_DNA"/>
</dbReference>
<name>A0A8S5RVB8_9CAUD</name>
<accession>A0A8S5RVB8</accession>
<reference evidence="1" key="1">
    <citation type="journal article" date="2021" name="Proc. Natl. Acad. Sci. U.S.A.">
        <title>A Catalog of Tens of Thousands of Viruses from Human Metagenomes Reveals Hidden Associations with Chronic Diseases.</title>
        <authorList>
            <person name="Tisza M.J."/>
            <person name="Buck C.B."/>
        </authorList>
    </citation>
    <scope>NUCLEOTIDE SEQUENCE</scope>
    <source>
        <strain evidence="1">CtLeG9</strain>
    </source>
</reference>